<feature type="chain" id="PRO_5024902740" description="ZP domain-containing protein" evidence="1">
    <location>
        <begin position="22"/>
        <end position="191"/>
    </location>
</feature>
<evidence type="ECO:0000313" key="4">
    <source>
        <dbReference type="Proteomes" id="UP000410492"/>
    </source>
</evidence>
<protein>
    <recommendedName>
        <fullName evidence="2">ZP domain-containing protein</fullName>
    </recommendedName>
</protein>
<sequence>MAVRFAVIIYLLTLTCRACDAAFPAGLRSQLPTQLNSIEDIKFSCDVNSFNITLNMRQPFKGLLFAKDFAQECRMLGTSSTTVTIELQTSGCGVSLTSSPPEHGTGGVRMSYKVHLVVQQDRHLRQITDIEREVECQLAEEAFLVKSKPLVGVLREELKGGKIKHRVGRMKDAGWSKELEGKQLEGNWKKH</sequence>
<name>A0A653D7B4_CALMS</name>
<evidence type="ECO:0000313" key="3">
    <source>
        <dbReference type="EMBL" id="VEN55826.1"/>
    </source>
</evidence>
<dbReference type="OrthoDB" id="6351704at2759"/>
<accession>A0A653D7B4</accession>
<feature type="signal peptide" evidence="1">
    <location>
        <begin position="1"/>
        <end position="21"/>
    </location>
</feature>
<evidence type="ECO:0000256" key="1">
    <source>
        <dbReference type="SAM" id="SignalP"/>
    </source>
</evidence>
<dbReference type="PANTHER" id="PTHR46560:SF5">
    <property type="entry name" value="CYPHER, ISOFORM B"/>
    <property type="match status" value="1"/>
</dbReference>
<keyword evidence="1" id="KW-0732">Signal</keyword>
<reference evidence="3 4" key="1">
    <citation type="submission" date="2019-01" db="EMBL/GenBank/DDBJ databases">
        <authorList>
            <person name="Sayadi A."/>
        </authorList>
    </citation>
    <scope>NUCLEOTIDE SEQUENCE [LARGE SCALE GENOMIC DNA]</scope>
</reference>
<proteinExistence type="predicted"/>
<organism evidence="3 4">
    <name type="scientific">Callosobruchus maculatus</name>
    <name type="common">Southern cowpea weevil</name>
    <name type="synonym">Pulse bruchid</name>
    <dbReference type="NCBI Taxonomy" id="64391"/>
    <lineage>
        <taxon>Eukaryota</taxon>
        <taxon>Metazoa</taxon>
        <taxon>Ecdysozoa</taxon>
        <taxon>Arthropoda</taxon>
        <taxon>Hexapoda</taxon>
        <taxon>Insecta</taxon>
        <taxon>Pterygota</taxon>
        <taxon>Neoptera</taxon>
        <taxon>Endopterygota</taxon>
        <taxon>Coleoptera</taxon>
        <taxon>Polyphaga</taxon>
        <taxon>Cucujiformia</taxon>
        <taxon>Chrysomeloidea</taxon>
        <taxon>Chrysomelidae</taxon>
        <taxon>Bruchinae</taxon>
        <taxon>Bruchini</taxon>
        <taxon>Callosobruchus</taxon>
    </lineage>
</organism>
<evidence type="ECO:0000259" key="2">
    <source>
        <dbReference type="PROSITE" id="PS51034"/>
    </source>
</evidence>
<feature type="domain" description="ZP" evidence="2">
    <location>
        <begin position="44"/>
        <end position="191"/>
    </location>
</feature>
<keyword evidence="4" id="KW-1185">Reference proteome</keyword>
<gene>
    <name evidence="3" type="ORF">CALMAC_LOCUS14903</name>
</gene>
<dbReference type="PROSITE" id="PS51034">
    <property type="entry name" value="ZP_2"/>
    <property type="match status" value="1"/>
</dbReference>
<dbReference type="EMBL" id="CAACVG010010439">
    <property type="protein sequence ID" value="VEN55826.1"/>
    <property type="molecule type" value="Genomic_DNA"/>
</dbReference>
<dbReference type="Proteomes" id="UP000410492">
    <property type="component" value="Unassembled WGS sequence"/>
</dbReference>
<dbReference type="AlphaFoldDB" id="A0A653D7B4"/>
<dbReference type="InterPro" id="IPR001507">
    <property type="entry name" value="ZP_dom"/>
</dbReference>
<dbReference type="PANTHER" id="PTHR46560">
    <property type="entry name" value="CYPHER, ISOFORM B"/>
    <property type="match status" value="1"/>
</dbReference>